<dbReference type="RefSeq" id="WP_382351153.1">
    <property type="nucleotide sequence ID" value="NZ_JBHSMC010000014.1"/>
</dbReference>
<dbReference type="PRINTS" id="PR00032">
    <property type="entry name" value="HTHARAC"/>
</dbReference>
<dbReference type="SUPFAM" id="SSF46689">
    <property type="entry name" value="Homeodomain-like"/>
    <property type="match status" value="2"/>
</dbReference>
<dbReference type="InterPro" id="IPR013096">
    <property type="entry name" value="Cupin_2"/>
</dbReference>
<dbReference type="SMART" id="SM00342">
    <property type="entry name" value="HTH_ARAC"/>
    <property type="match status" value="1"/>
</dbReference>
<keyword evidence="1" id="KW-0805">Transcription regulation</keyword>
<feature type="domain" description="HTH araC/xylS-type" evidence="4">
    <location>
        <begin position="173"/>
        <end position="271"/>
    </location>
</feature>
<gene>
    <name evidence="5" type="ORF">ACFPM4_10500</name>
</gene>
<dbReference type="InterPro" id="IPR018060">
    <property type="entry name" value="HTH_AraC"/>
</dbReference>
<evidence type="ECO:0000256" key="1">
    <source>
        <dbReference type="ARBA" id="ARBA00023015"/>
    </source>
</evidence>
<dbReference type="EMBL" id="JBHSMC010000014">
    <property type="protein sequence ID" value="MFC5465177.1"/>
    <property type="molecule type" value="Genomic_DNA"/>
</dbReference>
<dbReference type="PROSITE" id="PS00041">
    <property type="entry name" value="HTH_ARAC_FAMILY_1"/>
    <property type="match status" value="1"/>
</dbReference>
<dbReference type="InterPro" id="IPR018062">
    <property type="entry name" value="HTH_AraC-typ_CS"/>
</dbReference>
<evidence type="ECO:0000313" key="6">
    <source>
        <dbReference type="Proteomes" id="UP001596147"/>
    </source>
</evidence>
<name>A0ABW0LJL6_9BACI</name>
<dbReference type="Pfam" id="PF07883">
    <property type="entry name" value="Cupin_2"/>
    <property type="match status" value="1"/>
</dbReference>
<dbReference type="Gene3D" id="1.10.10.60">
    <property type="entry name" value="Homeodomain-like"/>
    <property type="match status" value="2"/>
</dbReference>
<dbReference type="Pfam" id="PF12833">
    <property type="entry name" value="HTH_18"/>
    <property type="match status" value="1"/>
</dbReference>
<keyword evidence="3" id="KW-0804">Transcription</keyword>
<dbReference type="SUPFAM" id="SSF51215">
    <property type="entry name" value="Regulatory protein AraC"/>
    <property type="match status" value="1"/>
</dbReference>
<comment type="caution">
    <text evidence="5">The sequence shown here is derived from an EMBL/GenBank/DDBJ whole genome shotgun (WGS) entry which is preliminary data.</text>
</comment>
<evidence type="ECO:0000256" key="3">
    <source>
        <dbReference type="ARBA" id="ARBA00023163"/>
    </source>
</evidence>
<dbReference type="InterPro" id="IPR037923">
    <property type="entry name" value="HTH-like"/>
</dbReference>
<organism evidence="5 6">
    <name type="scientific">Lederbergia graminis</name>
    <dbReference type="NCBI Taxonomy" id="735518"/>
    <lineage>
        <taxon>Bacteria</taxon>
        <taxon>Bacillati</taxon>
        <taxon>Bacillota</taxon>
        <taxon>Bacilli</taxon>
        <taxon>Bacillales</taxon>
        <taxon>Bacillaceae</taxon>
        <taxon>Lederbergia</taxon>
    </lineage>
</organism>
<dbReference type="InterPro" id="IPR020449">
    <property type="entry name" value="Tscrpt_reg_AraC-type_HTH"/>
</dbReference>
<evidence type="ECO:0000313" key="5">
    <source>
        <dbReference type="EMBL" id="MFC5465177.1"/>
    </source>
</evidence>
<evidence type="ECO:0000256" key="2">
    <source>
        <dbReference type="ARBA" id="ARBA00023125"/>
    </source>
</evidence>
<reference evidence="6" key="1">
    <citation type="journal article" date="2019" name="Int. J. Syst. Evol. Microbiol.">
        <title>The Global Catalogue of Microorganisms (GCM) 10K type strain sequencing project: providing services to taxonomists for standard genome sequencing and annotation.</title>
        <authorList>
            <consortium name="The Broad Institute Genomics Platform"/>
            <consortium name="The Broad Institute Genome Sequencing Center for Infectious Disease"/>
            <person name="Wu L."/>
            <person name="Ma J."/>
        </authorList>
    </citation>
    <scope>NUCLEOTIDE SEQUENCE [LARGE SCALE GENOMIC DNA]</scope>
    <source>
        <strain evidence="6">CGMCC 1.12237</strain>
    </source>
</reference>
<dbReference type="Proteomes" id="UP001596147">
    <property type="component" value="Unassembled WGS sequence"/>
</dbReference>
<dbReference type="PROSITE" id="PS01124">
    <property type="entry name" value="HTH_ARAC_FAMILY_2"/>
    <property type="match status" value="1"/>
</dbReference>
<dbReference type="InterPro" id="IPR014710">
    <property type="entry name" value="RmlC-like_jellyroll"/>
</dbReference>
<dbReference type="InterPro" id="IPR009057">
    <property type="entry name" value="Homeodomain-like_sf"/>
</dbReference>
<sequence>MASKYDYITVDAYYSLKFDFYHMEYHQHNSFELMYVVNGGCYVDVKGDSSILSKGECIFIDRNIPHRLIVKEGNPCEIINVEFRFISNEKLMLNFSELIKRVGIVRDLFVVLKDFLVIKDNGKLDYALKELILELEMNSPHHNSYIIHLLLAKMLIELARSYEGAHTSISYVRKAQEYIQHYLDEDPSIVDVAKHVGIHKSYLQKIFKQQVHLGLVEYKNQLRINKAKHLLRNSKLSIMDIAFEVGFNSRQHFYYVFEKTQGVSPREYREKYAFLQEVDTESFKFFRE</sequence>
<dbReference type="PANTHER" id="PTHR43280:SF2">
    <property type="entry name" value="HTH-TYPE TRANSCRIPTIONAL REGULATOR EXSA"/>
    <property type="match status" value="1"/>
</dbReference>
<dbReference type="PANTHER" id="PTHR43280">
    <property type="entry name" value="ARAC-FAMILY TRANSCRIPTIONAL REGULATOR"/>
    <property type="match status" value="1"/>
</dbReference>
<keyword evidence="2" id="KW-0238">DNA-binding</keyword>
<dbReference type="Gene3D" id="2.60.120.10">
    <property type="entry name" value="Jelly Rolls"/>
    <property type="match status" value="1"/>
</dbReference>
<evidence type="ECO:0000259" key="4">
    <source>
        <dbReference type="PROSITE" id="PS01124"/>
    </source>
</evidence>
<keyword evidence="6" id="KW-1185">Reference proteome</keyword>
<proteinExistence type="predicted"/>
<protein>
    <submittedName>
        <fullName evidence="5">Helix-turn-helix domain-containing protein</fullName>
    </submittedName>
</protein>
<accession>A0ABW0LJL6</accession>